<keyword evidence="2" id="KW-1185">Reference proteome</keyword>
<accession>A0A392VG45</accession>
<proteinExistence type="predicted"/>
<evidence type="ECO:0000313" key="1">
    <source>
        <dbReference type="EMBL" id="MCI87378.1"/>
    </source>
</evidence>
<evidence type="ECO:0000313" key="2">
    <source>
        <dbReference type="Proteomes" id="UP000265520"/>
    </source>
</evidence>
<feature type="non-terminal residue" evidence="1">
    <location>
        <position position="1"/>
    </location>
</feature>
<organism evidence="1 2">
    <name type="scientific">Trifolium medium</name>
    <dbReference type="NCBI Taxonomy" id="97028"/>
    <lineage>
        <taxon>Eukaryota</taxon>
        <taxon>Viridiplantae</taxon>
        <taxon>Streptophyta</taxon>
        <taxon>Embryophyta</taxon>
        <taxon>Tracheophyta</taxon>
        <taxon>Spermatophyta</taxon>
        <taxon>Magnoliopsida</taxon>
        <taxon>eudicotyledons</taxon>
        <taxon>Gunneridae</taxon>
        <taxon>Pentapetalae</taxon>
        <taxon>rosids</taxon>
        <taxon>fabids</taxon>
        <taxon>Fabales</taxon>
        <taxon>Fabaceae</taxon>
        <taxon>Papilionoideae</taxon>
        <taxon>50 kb inversion clade</taxon>
        <taxon>NPAAA clade</taxon>
        <taxon>Hologalegina</taxon>
        <taxon>IRL clade</taxon>
        <taxon>Trifolieae</taxon>
        <taxon>Trifolium</taxon>
    </lineage>
</organism>
<protein>
    <submittedName>
        <fullName evidence="1">Uncharacterized protein</fullName>
    </submittedName>
</protein>
<comment type="caution">
    <text evidence="1">The sequence shown here is derived from an EMBL/GenBank/DDBJ whole genome shotgun (WGS) entry which is preliminary data.</text>
</comment>
<dbReference type="AlphaFoldDB" id="A0A392VG45"/>
<dbReference type="EMBL" id="LXQA011164481">
    <property type="protein sequence ID" value="MCI87378.1"/>
    <property type="molecule type" value="Genomic_DNA"/>
</dbReference>
<sequence>VFPSDIDAEVEALKAKFEDALKEFGDHIKSQIEGRGLTTVQKMMESVEKVDVRRLTLTRNAKKKKL</sequence>
<dbReference type="Proteomes" id="UP000265520">
    <property type="component" value="Unassembled WGS sequence"/>
</dbReference>
<reference evidence="1 2" key="1">
    <citation type="journal article" date="2018" name="Front. Plant Sci.">
        <title>Red Clover (Trifolium pratense) and Zigzag Clover (T. medium) - A Picture of Genomic Similarities and Differences.</title>
        <authorList>
            <person name="Dluhosova J."/>
            <person name="Istvanek J."/>
            <person name="Nedelnik J."/>
            <person name="Repkova J."/>
        </authorList>
    </citation>
    <scope>NUCLEOTIDE SEQUENCE [LARGE SCALE GENOMIC DNA]</scope>
    <source>
        <strain evidence="2">cv. 10/8</strain>
        <tissue evidence="1">Leaf</tissue>
    </source>
</reference>
<name>A0A392VG45_9FABA</name>